<evidence type="ECO:0000313" key="2">
    <source>
        <dbReference type="Proteomes" id="UP000291301"/>
    </source>
</evidence>
<accession>A0A4V2MNZ4</accession>
<dbReference type="RefSeq" id="WP_131567387.1">
    <property type="nucleotide sequence ID" value="NZ_JAINFK010000004.1"/>
</dbReference>
<reference evidence="1 2" key="1">
    <citation type="journal article" date="2015" name="Antonie Van Leeuwenhoek">
        <title>Oricola cellulosilytica gen. nov., sp. nov., a cellulose-degrading bacterium of the family Phyllobacteriaceae isolated from surface seashore water, and emended descriptions of Mesorhizobium loti and Phyllobacterium myrsinacearum.</title>
        <authorList>
            <person name="Hameed A."/>
            <person name="Shahina M."/>
            <person name="Lai W.A."/>
            <person name="Lin S.Y."/>
            <person name="Young L.S."/>
            <person name="Liu Y.C."/>
            <person name="Hsu Y.H."/>
            <person name="Young C.C."/>
        </authorList>
    </citation>
    <scope>NUCLEOTIDE SEQUENCE [LARGE SCALE GENOMIC DNA]</scope>
    <source>
        <strain evidence="1 2">KCTC 52183</strain>
    </source>
</reference>
<protein>
    <submittedName>
        <fullName evidence="1">Uncharacterized protein</fullName>
    </submittedName>
</protein>
<dbReference type="OrthoDB" id="6140227at2"/>
<comment type="caution">
    <text evidence="1">The sequence shown here is derived from an EMBL/GenBank/DDBJ whole genome shotgun (WGS) entry which is preliminary data.</text>
</comment>
<organism evidence="1 2">
    <name type="scientific">Oricola cellulosilytica</name>
    <dbReference type="NCBI Taxonomy" id="1429082"/>
    <lineage>
        <taxon>Bacteria</taxon>
        <taxon>Pseudomonadati</taxon>
        <taxon>Pseudomonadota</taxon>
        <taxon>Alphaproteobacteria</taxon>
        <taxon>Hyphomicrobiales</taxon>
        <taxon>Ahrensiaceae</taxon>
        <taxon>Oricola</taxon>
    </lineage>
</organism>
<sequence length="384" mass="43099">MKTDAARTAPVDRYFASIRAALAGLDVYLRDNSSPFYQHGLVAQIVVDYIERLATSFECWRHHLDHASAFRISRADSGFPVFQNVLELESDRRTAKARLAEIPQPDVLRAEMADFILRHKAFPRDLQRSMAERLYLEAVQEGHVFSPLILPETIKVSVNPKTRRPYYLTHWGAFDGASNLPLVYTVVVEDSSPDLVDLLVTPDGKLNESVDIPLPVGGLLNPKLARQFDAFVERNSAYSLSPSTIATNMDKDFETLHPKQLRRLVLGPFYSAGITEHNDRVNSILAKVGNPANAWLLTWTIQDIYSKSERPARKGLWSSEPAREEFHIETGELDAARMGVSHYENHALVPHEAYQALYASGETRSVFAGYQTHIISGGRVISDV</sequence>
<gene>
    <name evidence="1" type="ORF">E0D97_07500</name>
</gene>
<dbReference type="AlphaFoldDB" id="A0A4V2MNZ4"/>
<dbReference type="EMBL" id="SJST01000002">
    <property type="protein sequence ID" value="TCD15367.1"/>
    <property type="molecule type" value="Genomic_DNA"/>
</dbReference>
<evidence type="ECO:0000313" key="1">
    <source>
        <dbReference type="EMBL" id="TCD15367.1"/>
    </source>
</evidence>
<proteinExistence type="predicted"/>
<keyword evidence="2" id="KW-1185">Reference proteome</keyword>
<dbReference type="Proteomes" id="UP000291301">
    <property type="component" value="Unassembled WGS sequence"/>
</dbReference>
<name>A0A4V2MNZ4_9HYPH</name>